<evidence type="ECO:0000256" key="6">
    <source>
        <dbReference type="ARBA" id="ARBA00023125"/>
    </source>
</evidence>
<dbReference type="PIRSF" id="PIRSF037733">
    <property type="entry name" value="Transcription_factor_FapR"/>
    <property type="match status" value="1"/>
</dbReference>
<keyword evidence="7" id="KW-0275">Fatty acid biosynthesis</keyword>
<keyword evidence="6" id="KW-0238">DNA-binding</keyword>
<dbReference type="InterPro" id="IPR036390">
    <property type="entry name" value="WH_DNA-bd_sf"/>
</dbReference>
<dbReference type="SUPFAM" id="SSF46785">
    <property type="entry name" value="Winged helix' DNA-binding domain"/>
    <property type="match status" value="1"/>
</dbReference>
<dbReference type="InterPro" id="IPR017275">
    <property type="entry name" value="Transcription_factor_FapR"/>
</dbReference>
<accession>A0A419SL19</accession>
<dbReference type="RefSeq" id="WP_120189970.1">
    <property type="nucleotide sequence ID" value="NZ_MCHY01000008.1"/>
</dbReference>
<keyword evidence="5" id="KW-0443">Lipid metabolism</keyword>
<keyword evidence="4" id="KW-0805">Transcription regulation</keyword>
<sequence length="192" mass="22312">MRKIYRLKKRERQIKLSERLHENPFLTDEELAERYSVSVQTIRLDRLELGIPELRERIKNVAEQKLEQVKPLQRYDITGELVDLKLDQSAVSILEISEEHLVSHTLFAKDHYVFAQANSLAVAVVNAQVAQTGAARIRFIRPVKLKERLIARAIARSQQKDKTIVRIETRVQDELVFSGSFHVYKVMDTHKA</sequence>
<dbReference type="GO" id="GO:0006633">
    <property type="term" value="P:fatty acid biosynthetic process"/>
    <property type="evidence" value="ECO:0007669"/>
    <property type="project" value="UniProtKB-KW"/>
</dbReference>
<evidence type="ECO:0000256" key="2">
    <source>
        <dbReference type="ARBA" id="ARBA00022516"/>
    </source>
</evidence>
<keyword evidence="2" id="KW-0444">Lipid biosynthesis</keyword>
<evidence type="ECO:0000256" key="1">
    <source>
        <dbReference type="ARBA" id="ARBA00022491"/>
    </source>
</evidence>
<comment type="caution">
    <text evidence="9">The sequence shown here is derived from an EMBL/GenBank/DDBJ whole genome shotgun (WGS) entry which is preliminary data.</text>
</comment>
<protein>
    <submittedName>
        <fullName evidence="9">Fatty acid biosynthesis transcriptional regulator</fullName>
    </submittedName>
</protein>
<dbReference type="OrthoDB" id="1706183at2"/>
<gene>
    <name evidence="9" type="ORF">BEP19_07090</name>
</gene>
<keyword evidence="10" id="KW-1185">Reference proteome</keyword>
<keyword evidence="3" id="KW-0276">Fatty acid metabolism</keyword>
<dbReference type="Gene3D" id="1.10.10.10">
    <property type="entry name" value="Winged helix-like DNA-binding domain superfamily/Winged helix DNA-binding domain"/>
    <property type="match status" value="1"/>
</dbReference>
<proteinExistence type="predicted"/>
<dbReference type="GO" id="GO:0003677">
    <property type="term" value="F:DNA binding"/>
    <property type="evidence" value="ECO:0007669"/>
    <property type="project" value="UniProtKB-KW"/>
</dbReference>
<name>A0A419SL19_9BACL</name>
<dbReference type="Gene3D" id="3.10.129.10">
    <property type="entry name" value="Hotdog Thioesterase"/>
    <property type="match status" value="1"/>
</dbReference>
<dbReference type="NCBIfam" id="NF003359">
    <property type="entry name" value="PRK04424.1"/>
    <property type="match status" value="1"/>
</dbReference>
<evidence type="ECO:0000256" key="5">
    <source>
        <dbReference type="ARBA" id="ARBA00023098"/>
    </source>
</evidence>
<keyword evidence="8" id="KW-0804">Transcription</keyword>
<evidence type="ECO:0000256" key="3">
    <source>
        <dbReference type="ARBA" id="ARBA00022832"/>
    </source>
</evidence>
<dbReference type="InterPro" id="IPR036388">
    <property type="entry name" value="WH-like_DNA-bd_sf"/>
</dbReference>
<reference evidence="9 10" key="1">
    <citation type="submission" date="2016-08" db="EMBL/GenBank/DDBJ databases">
        <title>Novel Firmicute Genomes.</title>
        <authorList>
            <person name="Poppleton D.I."/>
            <person name="Gribaldo S."/>
        </authorList>
    </citation>
    <scope>NUCLEOTIDE SEQUENCE [LARGE SCALE GENOMIC DNA]</scope>
    <source>
        <strain evidence="9 10">RAOx-1</strain>
    </source>
</reference>
<dbReference type="GO" id="GO:0045892">
    <property type="term" value="P:negative regulation of DNA-templated transcription"/>
    <property type="evidence" value="ECO:0007669"/>
    <property type="project" value="InterPro"/>
</dbReference>
<evidence type="ECO:0000256" key="7">
    <source>
        <dbReference type="ARBA" id="ARBA00023160"/>
    </source>
</evidence>
<evidence type="ECO:0000256" key="4">
    <source>
        <dbReference type="ARBA" id="ARBA00023015"/>
    </source>
</evidence>
<evidence type="ECO:0000256" key="8">
    <source>
        <dbReference type="ARBA" id="ARBA00023163"/>
    </source>
</evidence>
<dbReference type="GO" id="GO:0003700">
    <property type="term" value="F:DNA-binding transcription factor activity"/>
    <property type="evidence" value="ECO:0007669"/>
    <property type="project" value="InterPro"/>
</dbReference>
<organism evidence="9 10">
    <name type="scientific">Ammoniphilus oxalaticus</name>
    <dbReference type="NCBI Taxonomy" id="66863"/>
    <lineage>
        <taxon>Bacteria</taxon>
        <taxon>Bacillati</taxon>
        <taxon>Bacillota</taxon>
        <taxon>Bacilli</taxon>
        <taxon>Bacillales</taxon>
        <taxon>Paenibacillaceae</taxon>
        <taxon>Aneurinibacillus group</taxon>
        <taxon>Ammoniphilus</taxon>
    </lineage>
</organism>
<dbReference type="EMBL" id="MCHY01000008">
    <property type="protein sequence ID" value="RKD24682.1"/>
    <property type="molecule type" value="Genomic_DNA"/>
</dbReference>
<dbReference type="Proteomes" id="UP000284219">
    <property type="component" value="Unassembled WGS sequence"/>
</dbReference>
<dbReference type="SUPFAM" id="SSF54637">
    <property type="entry name" value="Thioesterase/thiol ester dehydrase-isomerase"/>
    <property type="match status" value="1"/>
</dbReference>
<evidence type="ECO:0000313" key="9">
    <source>
        <dbReference type="EMBL" id="RKD24682.1"/>
    </source>
</evidence>
<evidence type="ECO:0000313" key="10">
    <source>
        <dbReference type="Proteomes" id="UP000284219"/>
    </source>
</evidence>
<keyword evidence="1" id="KW-0678">Repressor</keyword>
<dbReference type="InterPro" id="IPR029069">
    <property type="entry name" value="HotDog_dom_sf"/>
</dbReference>
<dbReference type="GO" id="GO:0045717">
    <property type="term" value="P:negative regulation of fatty acid biosynthetic process"/>
    <property type="evidence" value="ECO:0007669"/>
    <property type="project" value="InterPro"/>
</dbReference>
<dbReference type="AlphaFoldDB" id="A0A419SL19"/>